<keyword evidence="1" id="KW-0472">Membrane</keyword>
<dbReference type="OrthoDB" id="3225559at2"/>
<evidence type="ECO:0000313" key="2">
    <source>
        <dbReference type="EMBL" id="TDP91463.1"/>
    </source>
</evidence>
<feature type="transmembrane region" description="Helical" evidence="1">
    <location>
        <begin position="38"/>
        <end position="60"/>
    </location>
</feature>
<keyword evidence="1" id="KW-0812">Transmembrane</keyword>
<keyword evidence="1" id="KW-1133">Transmembrane helix</keyword>
<evidence type="ECO:0000313" key="3">
    <source>
        <dbReference type="Proteomes" id="UP000295601"/>
    </source>
</evidence>
<keyword evidence="3" id="KW-1185">Reference proteome</keyword>
<gene>
    <name evidence="2" type="ORF">EDF62_2079</name>
</gene>
<name>A0A4R6RWW9_9MICO</name>
<feature type="transmembrane region" description="Helical" evidence="1">
    <location>
        <begin position="176"/>
        <end position="194"/>
    </location>
</feature>
<proteinExistence type="predicted"/>
<organism evidence="2 3">
    <name type="scientific">Leucobacter luti</name>
    <dbReference type="NCBI Taxonomy" id="340320"/>
    <lineage>
        <taxon>Bacteria</taxon>
        <taxon>Bacillati</taxon>
        <taxon>Actinomycetota</taxon>
        <taxon>Actinomycetes</taxon>
        <taxon>Micrococcales</taxon>
        <taxon>Microbacteriaceae</taxon>
        <taxon>Leucobacter</taxon>
    </lineage>
</organism>
<feature type="transmembrane region" description="Helical" evidence="1">
    <location>
        <begin position="146"/>
        <end position="164"/>
    </location>
</feature>
<feature type="transmembrane region" description="Helical" evidence="1">
    <location>
        <begin position="111"/>
        <end position="140"/>
    </location>
</feature>
<protein>
    <recommendedName>
        <fullName evidence="4">DUF998 domain-containing protein</fullName>
    </recommendedName>
</protein>
<feature type="transmembrane region" description="Helical" evidence="1">
    <location>
        <begin position="258"/>
        <end position="276"/>
    </location>
</feature>
<feature type="transmembrane region" description="Helical" evidence="1">
    <location>
        <begin position="314"/>
        <end position="334"/>
    </location>
</feature>
<feature type="transmembrane region" description="Helical" evidence="1">
    <location>
        <begin position="72"/>
        <end position="90"/>
    </location>
</feature>
<accession>A0A4R6RWW9</accession>
<feature type="transmembrane region" description="Helical" evidence="1">
    <location>
        <begin position="214"/>
        <end position="237"/>
    </location>
</feature>
<reference evidence="2 3" key="1">
    <citation type="submission" date="2019-03" db="EMBL/GenBank/DDBJ databases">
        <title>Genomic analyses of the natural microbiome of Caenorhabditis elegans.</title>
        <authorList>
            <person name="Samuel B."/>
        </authorList>
    </citation>
    <scope>NUCLEOTIDE SEQUENCE [LARGE SCALE GENOMIC DNA]</scope>
    <source>
        <strain evidence="2 3">JUb18</strain>
    </source>
</reference>
<evidence type="ECO:0008006" key="4">
    <source>
        <dbReference type="Google" id="ProtNLM"/>
    </source>
</evidence>
<dbReference type="EMBL" id="SNYA01000005">
    <property type="protein sequence ID" value="TDP91463.1"/>
    <property type="molecule type" value="Genomic_DNA"/>
</dbReference>
<evidence type="ECO:0000256" key="1">
    <source>
        <dbReference type="SAM" id="Phobius"/>
    </source>
</evidence>
<dbReference type="Proteomes" id="UP000295601">
    <property type="component" value="Unassembled WGS sequence"/>
</dbReference>
<dbReference type="RefSeq" id="WP_133616949.1">
    <property type="nucleotide sequence ID" value="NZ_SNYA01000005.1"/>
</dbReference>
<feature type="transmembrane region" description="Helical" evidence="1">
    <location>
        <begin position="288"/>
        <end position="307"/>
    </location>
</feature>
<dbReference type="AlphaFoldDB" id="A0A4R6RWW9"/>
<comment type="caution">
    <text evidence="2">The sequence shown here is derived from an EMBL/GenBank/DDBJ whole genome shotgun (WGS) entry which is preliminary data.</text>
</comment>
<sequence>MSHVSERTRRAIDAFFTLLYPGEESVRDSPEARREVRALTAAVIVALVGAVVGLTVFHGAIPLWGAVSPGSIGLGLAGLAAAAAAAAEHVRSPLPAIPGWPRAAVRTQRIINILAIALVHGGIALLFVGVTISIVVRGFAGLRVDVFTSTMIVVLLGAAAAYAATLSGGDLTTSRLSTLFAVFMTGGVVVAMLTTSDAEWWKLHFSELGVGSGVSGIIFNSTLIVGGLLLASLGSLMAPALDAWASAAPASRTRNVTLVEWGFVGIGVCLASVGVVPVNVNLIVHNTFATGMAVIFGGILIGLRWLLDGFTRAFLLFSDVTLIGIVVSAILFWPVQYYNLAAFELVAAGIIFAWLIIFLRHLDAAVPSPANVEA</sequence>
<feature type="transmembrane region" description="Helical" evidence="1">
    <location>
        <begin position="340"/>
        <end position="359"/>
    </location>
</feature>